<evidence type="ECO:0000256" key="5">
    <source>
        <dbReference type="ARBA" id="ARBA00022741"/>
    </source>
</evidence>
<dbReference type="NCBIfam" id="NF002204">
    <property type="entry name" value="PRK01077.1"/>
    <property type="match status" value="1"/>
</dbReference>
<comment type="similarity">
    <text evidence="9">Belongs to the CobB/CbiA family.</text>
</comment>
<comment type="catalytic activity">
    <reaction evidence="9">
        <text>hydrogenobyrinate + 2 L-glutamine + 2 ATP + 2 H2O = hydrogenobyrinate a,c-diamide + 2 L-glutamate + 2 ADP + 2 phosphate + 2 H(+)</text>
        <dbReference type="Rhea" id="RHEA:12544"/>
        <dbReference type="ChEBI" id="CHEBI:15377"/>
        <dbReference type="ChEBI" id="CHEBI:15378"/>
        <dbReference type="ChEBI" id="CHEBI:29985"/>
        <dbReference type="ChEBI" id="CHEBI:30616"/>
        <dbReference type="ChEBI" id="CHEBI:43474"/>
        <dbReference type="ChEBI" id="CHEBI:58359"/>
        <dbReference type="ChEBI" id="CHEBI:77873"/>
        <dbReference type="ChEBI" id="CHEBI:77874"/>
        <dbReference type="ChEBI" id="CHEBI:456216"/>
        <dbReference type="EC" id="6.3.5.9"/>
    </reaction>
</comment>
<dbReference type="PROSITE" id="PS51274">
    <property type="entry name" value="GATASE_COBBQ"/>
    <property type="match status" value="1"/>
</dbReference>
<evidence type="ECO:0000256" key="9">
    <source>
        <dbReference type="HAMAP-Rule" id="MF_00027"/>
    </source>
</evidence>
<dbReference type="CDD" id="cd03130">
    <property type="entry name" value="GATase1_CobB"/>
    <property type="match status" value="1"/>
</dbReference>
<keyword evidence="8 9" id="KW-0315">Glutamine amidotransferase</keyword>
<evidence type="ECO:0000256" key="1">
    <source>
        <dbReference type="ARBA" id="ARBA00001946"/>
    </source>
</evidence>
<feature type="domain" description="CobB/CobQ-like glutamine amidotransferase" evidence="11">
    <location>
        <begin position="250"/>
        <end position="435"/>
    </location>
</feature>
<protein>
    <recommendedName>
        <fullName evidence="9">Hydrogenobyrinate a,c-diamide synthase</fullName>
        <ecNumber evidence="9">6.3.5.9</ecNumber>
    </recommendedName>
    <alternativeName>
        <fullName evidence="9">Hydrogenobyrinic acid a,c-diamide synthase</fullName>
    </alternativeName>
</protein>
<dbReference type="CDD" id="cd05388">
    <property type="entry name" value="CobB_N"/>
    <property type="match status" value="1"/>
</dbReference>
<comment type="cofactor">
    <cofactor evidence="1 9">
        <name>Mg(2+)</name>
        <dbReference type="ChEBI" id="CHEBI:18420"/>
    </cofactor>
</comment>
<proteinExistence type="inferred from homology"/>
<comment type="miscellaneous">
    <text evidence="9">The a and c carboxylates of hydrogenobyrinate are activated for nucleophilic attack via formation of a phosphorylated intermediate by ATP. CobB catalyzes first the amidation of the c-carboxylate, and then that of the a-carboxylate.</text>
</comment>
<organism evidence="12 13">
    <name type="scientific">Ruegeria marisflavi</name>
    <dbReference type="NCBI Taxonomy" id="2984152"/>
    <lineage>
        <taxon>Bacteria</taxon>
        <taxon>Pseudomonadati</taxon>
        <taxon>Pseudomonadota</taxon>
        <taxon>Alphaproteobacteria</taxon>
        <taxon>Rhodobacterales</taxon>
        <taxon>Roseobacteraceae</taxon>
        <taxon>Ruegeria</taxon>
    </lineage>
</organism>
<dbReference type="PANTHER" id="PTHR43873">
    <property type="entry name" value="COBYRINATE A,C-DIAMIDE SYNTHASE"/>
    <property type="match status" value="1"/>
</dbReference>
<gene>
    <name evidence="9" type="primary">cobB</name>
    <name evidence="12" type="ORF">OEZ49_08930</name>
</gene>
<keyword evidence="7 9" id="KW-0460">Magnesium</keyword>
<keyword evidence="6 9" id="KW-0067">ATP-binding</keyword>
<dbReference type="EMBL" id="JAOVQN010000007">
    <property type="protein sequence ID" value="MCU9837889.1"/>
    <property type="molecule type" value="Genomic_DNA"/>
</dbReference>
<evidence type="ECO:0000256" key="2">
    <source>
        <dbReference type="ARBA" id="ARBA00006205"/>
    </source>
</evidence>
<dbReference type="SUPFAM" id="SSF52317">
    <property type="entry name" value="Class I glutamine amidotransferase-like"/>
    <property type="match status" value="1"/>
</dbReference>
<evidence type="ECO:0000256" key="4">
    <source>
        <dbReference type="ARBA" id="ARBA00022598"/>
    </source>
</evidence>
<dbReference type="Gene3D" id="3.40.50.300">
    <property type="entry name" value="P-loop containing nucleotide triphosphate hydrolases"/>
    <property type="match status" value="1"/>
</dbReference>
<dbReference type="SUPFAM" id="SSF52540">
    <property type="entry name" value="P-loop containing nucleoside triphosphate hydrolases"/>
    <property type="match status" value="1"/>
</dbReference>
<feature type="site" description="Increases nucleophilicity of active site Cys" evidence="9">
    <location>
        <position position="434"/>
    </location>
</feature>
<evidence type="ECO:0000259" key="11">
    <source>
        <dbReference type="Pfam" id="PF07685"/>
    </source>
</evidence>
<keyword evidence="13" id="KW-1185">Reference proteome</keyword>
<dbReference type="EC" id="6.3.5.9" evidence="9"/>
<evidence type="ECO:0000313" key="13">
    <source>
        <dbReference type="Proteomes" id="UP001321014"/>
    </source>
</evidence>
<reference evidence="12 13" key="1">
    <citation type="submission" date="2022-10" db="EMBL/GenBank/DDBJ databases">
        <title>Ruegeria sp. nov., isolated from ocean surface water.</title>
        <authorList>
            <person name="He W."/>
            <person name="Wang L."/>
            <person name="Zhang D.-F."/>
        </authorList>
    </citation>
    <scope>NUCLEOTIDE SEQUENCE [LARGE SCALE GENOMIC DNA]</scope>
    <source>
        <strain evidence="12 13">WL0004</strain>
    </source>
</reference>
<name>A0ABT2WPQ5_9RHOB</name>
<evidence type="ECO:0000256" key="3">
    <source>
        <dbReference type="ARBA" id="ARBA00022573"/>
    </source>
</evidence>
<dbReference type="InterPro" id="IPR011698">
    <property type="entry name" value="GATase_3"/>
</dbReference>
<evidence type="ECO:0000256" key="7">
    <source>
        <dbReference type="ARBA" id="ARBA00022842"/>
    </source>
</evidence>
<dbReference type="Pfam" id="PF07685">
    <property type="entry name" value="GATase_3"/>
    <property type="match status" value="1"/>
</dbReference>
<dbReference type="InterPro" id="IPR029062">
    <property type="entry name" value="Class_I_gatase-like"/>
</dbReference>
<keyword evidence="3 9" id="KW-0169">Cobalamin biosynthesis</keyword>
<keyword evidence="4 9" id="KW-0436">Ligase</keyword>
<evidence type="ECO:0000313" key="12">
    <source>
        <dbReference type="EMBL" id="MCU9837889.1"/>
    </source>
</evidence>
<dbReference type="Proteomes" id="UP001321014">
    <property type="component" value="Unassembled WGS sequence"/>
</dbReference>
<accession>A0ABT2WPQ5</accession>
<comment type="caution">
    <text evidence="12">The sequence shown here is derived from an EMBL/GenBank/DDBJ whole genome shotgun (WGS) entry which is preliminary data.</text>
</comment>
<dbReference type="RefSeq" id="WP_263387977.1">
    <property type="nucleotide sequence ID" value="NZ_JAOVQN010000007.1"/>
</dbReference>
<comment type="pathway">
    <text evidence="9">Cofactor biosynthesis; adenosylcobalamin biosynthesis; cob(II)yrinate a,c-diamide from precorrin-2 (aerobic route): step 9/10.</text>
</comment>
<dbReference type="Gene3D" id="3.40.50.880">
    <property type="match status" value="1"/>
</dbReference>
<evidence type="ECO:0000256" key="6">
    <source>
        <dbReference type="ARBA" id="ARBA00022840"/>
    </source>
</evidence>
<dbReference type="InterPro" id="IPR027417">
    <property type="entry name" value="P-loop_NTPase"/>
</dbReference>
<evidence type="ECO:0000256" key="8">
    <source>
        <dbReference type="ARBA" id="ARBA00022962"/>
    </source>
</evidence>
<comment type="function">
    <text evidence="9">Catalyzes the ATP-dependent amidation of the two carboxylate groups at positions a and c of hydrogenobyrinate, using either L-glutamine or ammonia as the nitrogen source.</text>
</comment>
<dbReference type="NCBIfam" id="TIGR00379">
    <property type="entry name" value="cobB"/>
    <property type="match status" value="1"/>
</dbReference>
<feature type="active site" description="Nucleophile" evidence="9">
    <location>
        <position position="332"/>
    </location>
</feature>
<comment type="similarity">
    <text evidence="2">Belongs to the CobB/CobQ family. CobQ subfamily.</text>
</comment>
<dbReference type="Pfam" id="PF01656">
    <property type="entry name" value="CbiA"/>
    <property type="match status" value="1"/>
</dbReference>
<dbReference type="InterPro" id="IPR002586">
    <property type="entry name" value="CobQ/CobB/MinD/ParA_Nub-bd_dom"/>
</dbReference>
<keyword evidence="5 9" id="KW-0547">Nucleotide-binding</keyword>
<sequence length="468" mass="50346">MSVPSLMISAAHKSSGKSIVSSGLAAALSQRGQTVSVFKKGPDYIDPMWLSRAAGRAAYNLDFNTMSRAEILRLYARKSAGCDLGLIEANKGLFDGLDPQGKDCNAALAHLLGAPVVLVIDARGMTRGIAPLLQGYVHFDPDLQIAGVILNRTGGTRHERKLRQAIEDYTDLDVLGAIRETPELDISERHLGLTTPAECPGVETFLESAARIVASSVDLDRICACAGEARELSVPESGHKTHRRAGPGLRIGIARDAAFGFYYPDDLEAFEAQGAALVPIDMLRDAELADVDGLFLGGGFPETQMSELSANVSMRNSVRSALERGLPAYAECGGLMYLCRSISWQGESRPMVGFFDVDAVMQARPQGRGYVRFSATRNALWSAGEGETKAHEFHYASLENMGPAPFARHVLRGRGIDGAHDGLVKSNTTAGFIHLRNASAAPWVSRFLGFVETCRQTKNPAPWARGSA</sequence>
<dbReference type="InterPro" id="IPR004484">
    <property type="entry name" value="CbiA/CobB_synth"/>
</dbReference>
<evidence type="ECO:0000259" key="10">
    <source>
        <dbReference type="Pfam" id="PF01656"/>
    </source>
</evidence>
<feature type="domain" description="CobQ/CobB/MinD/ParA nucleotide binding" evidence="10">
    <location>
        <begin position="14"/>
        <end position="190"/>
    </location>
</feature>
<comment type="domain">
    <text evidence="9">Comprises of two domains. The C-terminal domain contains the binding site for glutamine and catalyzes the hydrolysis of this substrate to glutamate and ammonia. The N-terminal domain is anticipated to bind ATP and hydrogenobyrinate and catalyzes the ultimate synthesis of the diamide product. The ammonia produced via the glutaminase domain is probably translocated to the adjacent domain via a molecular tunnel, where it reacts with an activated intermediate.</text>
</comment>
<dbReference type="HAMAP" id="MF_00027">
    <property type="entry name" value="CobB_CbiA"/>
    <property type="match status" value="1"/>
</dbReference>
<dbReference type="PANTHER" id="PTHR43873:SF1">
    <property type="entry name" value="COBYRINATE A,C-DIAMIDE SYNTHASE"/>
    <property type="match status" value="1"/>
</dbReference>